<keyword evidence="2" id="KW-0812">Transmembrane</keyword>
<gene>
    <name evidence="3" type="ORF">S12H4_16049</name>
</gene>
<keyword evidence="2" id="KW-0472">Membrane</keyword>
<comment type="caution">
    <text evidence="3">The sequence shown here is derived from an EMBL/GenBank/DDBJ whole genome shotgun (WGS) entry which is preliminary data.</text>
</comment>
<protein>
    <submittedName>
        <fullName evidence="3">Uncharacterized protein</fullName>
    </submittedName>
</protein>
<accession>X1S972</accession>
<keyword evidence="2" id="KW-1133">Transmembrane helix</keyword>
<reference evidence="3" key="1">
    <citation type="journal article" date="2014" name="Front. Microbiol.">
        <title>High frequency of phylogenetically diverse reductive dehalogenase-homologous genes in deep subseafloor sedimentary metagenomes.</title>
        <authorList>
            <person name="Kawai M."/>
            <person name="Futagami T."/>
            <person name="Toyoda A."/>
            <person name="Takaki Y."/>
            <person name="Nishi S."/>
            <person name="Hori S."/>
            <person name="Arai W."/>
            <person name="Tsubouchi T."/>
            <person name="Morono Y."/>
            <person name="Uchiyama I."/>
            <person name="Ito T."/>
            <person name="Fujiyama A."/>
            <person name="Inagaki F."/>
            <person name="Takami H."/>
        </authorList>
    </citation>
    <scope>NUCLEOTIDE SEQUENCE</scope>
    <source>
        <strain evidence="3">Expedition CK06-06</strain>
    </source>
</reference>
<organism evidence="3">
    <name type="scientific">marine sediment metagenome</name>
    <dbReference type="NCBI Taxonomy" id="412755"/>
    <lineage>
        <taxon>unclassified sequences</taxon>
        <taxon>metagenomes</taxon>
        <taxon>ecological metagenomes</taxon>
    </lineage>
</organism>
<evidence type="ECO:0000256" key="1">
    <source>
        <dbReference type="SAM" id="MobiDB-lite"/>
    </source>
</evidence>
<proteinExistence type="predicted"/>
<feature type="transmembrane region" description="Helical" evidence="2">
    <location>
        <begin position="12"/>
        <end position="28"/>
    </location>
</feature>
<dbReference type="AlphaFoldDB" id="X1S972"/>
<dbReference type="EMBL" id="BARW01007745">
    <property type="protein sequence ID" value="GAI75666.1"/>
    <property type="molecule type" value="Genomic_DNA"/>
</dbReference>
<name>X1S972_9ZZZZ</name>
<feature type="compositionally biased region" description="Basic and acidic residues" evidence="1">
    <location>
        <begin position="35"/>
        <end position="61"/>
    </location>
</feature>
<evidence type="ECO:0000256" key="2">
    <source>
        <dbReference type="SAM" id="Phobius"/>
    </source>
</evidence>
<sequence>MIKALIENYETLSVVGIFAIAIVWYLYHQTKAQTEREKKHDEQQLKREEKHDKQQDEDRKFPARPNNFSLVIGKVFPSASLS</sequence>
<feature type="region of interest" description="Disordered" evidence="1">
    <location>
        <begin position="35"/>
        <end position="65"/>
    </location>
</feature>
<evidence type="ECO:0000313" key="3">
    <source>
        <dbReference type="EMBL" id="GAI75666.1"/>
    </source>
</evidence>